<dbReference type="EMBL" id="LOCQ01000056">
    <property type="protein sequence ID" value="OBV38862.1"/>
    <property type="molecule type" value="Genomic_DNA"/>
</dbReference>
<dbReference type="AlphaFoldDB" id="A0A1A7BZD8"/>
<evidence type="ECO:0000313" key="2">
    <source>
        <dbReference type="Proteomes" id="UP000092713"/>
    </source>
</evidence>
<gene>
    <name evidence="1" type="ORF">ASR47_1007178</name>
</gene>
<protein>
    <submittedName>
        <fullName evidence="1">Immunity protein 22</fullName>
    </submittedName>
</protein>
<dbReference type="Proteomes" id="UP000092713">
    <property type="component" value="Unassembled WGS sequence"/>
</dbReference>
<dbReference type="OrthoDB" id="8703898at2"/>
<proteinExistence type="predicted"/>
<dbReference type="STRING" id="1747903.ASR47_1007178"/>
<dbReference type="InterPro" id="IPR025560">
    <property type="entry name" value="Imm22"/>
</dbReference>
<reference evidence="1 2" key="1">
    <citation type="submission" date="2016-04" db="EMBL/GenBank/DDBJ databases">
        <title>Draft genome sequence of Janthinobacterium psychrotolerans sp. nov., isolated from freshwater sediments in Denmark.</title>
        <authorList>
            <person name="Gong X."/>
            <person name="Skrivergaard S."/>
            <person name="Korsgaard B.S."/>
            <person name="Schreiber L."/>
            <person name="Marshall I.P."/>
            <person name="Finster K."/>
            <person name="Schramm A."/>
        </authorList>
    </citation>
    <scope>NUCLEOTIDE SEQUENCE [LARGE SCALE GENOMIC DNA]</scope>
    <source>
        <strain evidence="1 2">S3-2</strain>
    </source>
</reference>
<keyword evidence="2" id="KW-1185">Reference proteome</keyword>
<dbReference type="Pfam" id="PF14112">
    <property type="entry name" value="DUF4284"/>
    <property type="match status" value="1"/>
</dbReference>
<organism evidence="1 2">
    <name type="scientific">Janthinobacterium psychrotolerans</name>
    <dbReference type="NCBI Taxonomy" id="1747903"/>
    <lineage>
        <taxon>Bacteria</taxon>
        <taxon>Pseudomonadati</taxon>
        <taxon>Pseudomonadota</taxon>
        <taxon>Betaproteobacteria</taxon>
        <taxon>Burkholderiales</taxon>
        <taxon>Oxalobacteraceae</taxon>
        <taxon>Janthinobacterium</taxon>
    </lineage>
</organism>
<name>A0A1A7BZD8_9BURK</name>
<comment type="caution">
    <text evidence="1">The sequence shown here is derived from an EMBL/GenBank/DDBJ whole genome shotgun (WGS) entry which is preliminary data.</text>
</comment>
<accession>A0A1A7BZD8</accession>
<dbReference type="RefSeq" id="WP_065308570.1">
    <property type="nucleotide sequence ID" value="NZ_LOCQ01000056.1"/>
</dbReference>
<sequence>MADAAIVHVFTASGRFASRAALQAYLLPGYTDDGDLVPSAFCRETGLSEYEPACIESELAPAPQPLEQLLQGVSYGGSWLAQAVTDANGLLADTGVCVYAPNLLAHPAQCTLAYLGAYRYSPVTG</sequence>
<evidence type="ECO:0000313" key="1">
    <source>
        <dbReference type="EMBL" id="OBV38862.1"/>
    </source>
</evidence>